<dbReference type="RefSeq" id="WP_220682588.1">
    <property type="nucleotide sequence ID" value="NZ_CP037968.1"/>
</dbReference>
<dbReference type="OrthoDB" id="111805at2157"/>
<accession>A0A8G1A1I6</accession>
<dbReference type="EMBL" id="CP037968">
    <property type="protein sequence ID" value="QYZ78820.1"/>
    <property type="molecule type" value="Genomic_DNA"/>
</dbReference>
<reference evidence="2" key="1">
    <citation type="journal article" date="2005" name="Int. J. Syst. Evol. Microbiol.">
        <title>Methanofollis formosanus sp. nov., isolated from a fish pond.</title>
        <authorList>
            <person name="Wu S.Y."/>
            <person name="Chen S.C."/>
            <person name="Lai M.C."/>
        </authorList>
    </citation>
    <scope>NUCLEOTIDE SEQUENCE</scope>
    <source>
        <strain evidence="2">ML15</strain>
    </source>
</reference>
<proteinExistence type="predicted"/>
<keyword evidence="3" id="KW-1185">Reference proteome</keyword>
<feature type="compositionally biased region" description="Basic and acidic residues" evidence="1">
    <location>
        <begin position="247"/>
        <end position="267"/>
    </location>
</feature>
<protein>
    <submittedName>
        <fullName evidence="2">Uncharacterized protein</fullName>
    </submittedName>
</protein>
<feature type="region of interest" description="Disordered" evidence="1">
    <location>
        <begin position="78"/>
        <end position="100"/>
    </location>
</feature>
<dbReference type="KEGG" id="mfk:E2N92_04935"/>
<organism evidence="2 3">
    <name type="scientific">Methanofollis formosanus</name>
    <dbReference type="NCBI Taxonomy" id="299308"/>
    <lineage>
        <taxon>Archaea</taxon>
        <taxon>Methanobacteriati</taxon>
        <taxon>Methanobacteriota</taxon>
        <taxon>Stenosarchaea group</taxon>
        <taxon>Methanomicrobia</taxon>
        <taxon>Methanomicrobiales</taxon>
        <taxon>Methanomicrobiaceae</taxon>
        <taxon>Methanofollis</taxon>
    </lineage>
</organism>
<name>A0A8G1A1I6_9EURY</name>
<reference evidence="2" key="2">
    <citation type="submission" date="2019-03" db="EMBL/GenBank/DDBJ databases">
        <authorList>
            <person name="Chen S.-C."/>
            <person name="Wu S.-Y."/>
            <person name="Lai M.-C."/>
        </authorList>
    </citation>
    <scope>NUCLEOTIDE SEQUENCE</scope>
    <source>
        <strain evidence="2">ML15</strain>
    </source>
</reference>
<sequence length="316" mass="33719">MAETSFSGHAMVNHEGASISLVFSEGTCILAEYLDHQGTPAWEAVRNLGDGPVEVALYLLSGPQIRLAAEFNAKASVSRSEVPPPPVRPADTRKVEPLPAGGKATRLQVPRGCFVEIRRNEPGLEILEGLNHSGFTGYAIFNSGSDSFTLVFSGGLCVLAGGGCEHGAPVIGKVREMKDPGEVALYSLTAPQLALAREFNQGCQVGDDRQPPVPRPAPPVRRREVGDAPQPAPSVPKDAGRGPVPGKRVEGERHTRAPAEMPREDPVLRDLAALDEIDTDQMAADLKGSYVSILDRLELGHLVGENKEKGVKKEYG</sequence>
<gene>
    <name evidence="2" type="ORF">E2N92_04935</name>
</gene>
<evidence type="ECO:0000313" key="2">
    <source>
        <dbReference type="EMBL" id="QYZ78820.1"/>
    </source>
</evidence>
<evidence type="ECO:0000313" key="3">
    <source>
        <dbReference type="Proteomes" id="UP000826709"/>
    </source>
</evidence>
<evidence type="ECO:0000256" key="1">
    <source>
        <dbReference type="SAM" id="MobiDB-lite"/>
    </source>
</evidence>
<dbReference type="AlphaFoldDB" id="A0A8G1A1I6"/>
<feature type="region of interest" description="Disordered" evidence="1">
    <location>
        <begin position="203"/>
        <end position="267"/>
    </location>
</feature>
<dbReference type="Proteomes" id="UP000826709">
    <property type="component" value="Chromosome"/>
</dbReference>